<dbReference type="EMBL" id="JAWWNJ010000024">
    <property type="protein sequence ID" value="KAK7031438.1"/>
    <property type="molecule type" value="Genomic_DNA"/>
</dbReference>
<comment type="caution">
    <text evidence="2">The sequence shown here is derived from an EMBL/GenBank/DDBJ whole genome shotgun (WGS) entry which is preliminary data.</text>
</comment>
<gene>
    <name evidence="2" type="ORF">R3P38DRAFT_3187151</name>
</gene>
<evidence type="ECO:0000313" key="3">
    <source>
        <dbReference type="Proteomes" id="UP001362999"/>
    </source>
</evidence>
<proteinExistence type="predicted"/>
<dbReference type="Proteomes" id="UP001362999">
    <property type="component" value="Unassembled WGS sequence"/>
</dbReference>
<sequence length="170" mass="19138">MVDTQPILILDELELNIRGFDAYQPSAEPSLLFKESDEWHRTHPFPWASVPEPEVIEVDEEPFDLIEDKPIDPLKWAAAGPPAWDDFDMDDDSEEEELSWDFQSLTIEEASPSCSPTQAAFFPSPKENVPSSPTTPTEHAFARFRARGSSPRKAFNSPLGSPEILNRVLV</sequence>
<reference evidence="2 3" key="1">
    <citation type="journal article" date="2024" name="J Genomics">
        <title>Draft genome sequencing and assembly of Favolaschia claudopus CIRM-BRFM 2984 isolated from oak limbs.</title>
        <authorList>
            <person name="Navarro D."/>
            <person name="Drula E."/>
            <person name="Chaduli D."/>
            <person name="Cazenave R."/>
            <person name="Ahrendt S."/>
            <person name="Wang J."/>
            <person name="Lipzen A."/>
            <person name="Daum C."/>
            <person name="Barry K."/>
            <person name="Grigoriev I.V."/>
            <person name="Favel A."/>
            <person name="Rosso M.N."/>
            <person name="Martin F."/>
        </authorList>
    </citation>
    <scope>NUCLEOTIDE SEQUENCE [LARGE SCALE GENOMIC DNA]</scope>
    <source>
        <strain evidence="2 3">CIRM-BRFM 2984</strain>
    </source>
</reference>
<organism evidence="2 3">
    <name type="scientific">Favolaschia claudopus</name>
    <dbReference type="NCBI Taxonomy" id="2862362"/>
    <lineage>
        <taxon>Eukaryota</taxon>
        <taxon>Fungi</taxon>
        <taxon>Dikarya</taxon>
        <taxon>Basidiomycota</taxon>
        <taxon>Agaricomycotina</taxon>
        <taxon>Agaricomycetes</taxon>
        <taxon>Agaricomycetidae</taxon>
        <taxon>Agaricales</taxon>
        <taxon>Marasmiineae</taxon>
        <taxon>Mycenaceae</taxon>
        <taxon>Favolaschia</taxon>
    </lineage>
</organism>
<accession>A0AAW0BYJ4</accession>
<evidence type="ECO:0000256" key="1">
    <source>
        <dbReference type="SAM" id="MobiDB-lite"/>
    </source>
</evidence>
<keyword evidence="3" id="KW-1185">Reference proteome</keyword>
<feature type="region of interest" description="Disordered" evidence="1">
    <location>
        <begin position="114"/>
        <end position="138"/>
    </location>
</feature>
<name>A0AAW0BYJ4_9AGAR</name>
<protein>
    <submittedName>
        <fullName evidence="2">Uncharacterized protein</fullName>
    </submittedName>
</protein>
<dbReference type="AlphaFoldDB" id="A0AAW0BYJ4"/>
<evidence type="ECO:0000313" key="2">
    <source>
        <dbReference type="EMBL" id="KAK7031438.1"/>
    </source>
</evidence>